<reference evidence="1 2" key="1">
    <citation type="journal article" date="2017" name="Int. J. Parasitol.">
        <title>The genome of the protozoan parasite Cystoisospora suis and a reverse vaccinology approach to identify vaccine candidates.</title>
        <authorList>
            <person name="Palmieri N."/>
            <person name="Shrestha A."/>
            <person name="Ruttkowski B."/>
            <person name="Beck T."/>
            <person name="Vogl C."/>
            <person name="Tomley F."/>
            <person name="Blake D.P."/>
            <person name="Joachim A."/>
        </authorList>
    </citation>
    <scope>NUCLEOTIDE SEQUENCE [LARGE SCALE GENOMIC DNA]</scope>
    <source>
        <strain evidence="1 2">Wien I</strain>
    </source>
</reference>
<gene>
    <name evidence="1" type="ORF">CSUI_008994</name>
</gene>
<feature type="non-terminal residue" evidence="1">
    <location>
        <position position="109"/>
    </location>
</feature>
<dbReference type="InterPro" id="IPR011990">
    <property type="entry name" value="TPR-like_helical_dom_sf"/>
</dbReference>
<evidence type="ECO:0000313" key="2">
    <source>
        <dbReference type="Proteomes" id="UP000221165"/>
    </source>
</evidence>
<organism evidence="1 2">
    <name type="scientific">Cystoisospora suis</name>
    <dbReference type="NCBI Taxonomy" id="483139"/>
    <lineage>
        <taxon>Eukaryota</taxon>
        <taxon>Sar</taxon>
        <taxon>Alveolata</taxon>
        <taxon>Apicomplexa</taxon>
        <taxon>Conoidasida</taxon>
        <taxon>Coccidia</taxon>
        <taxon>Eucoccidiorida</taxon>
        <taxon>Eimeriorina</taxon>
        <taxon>Sarcocystidae</taxon>
        <taxon>Cystoisospora</taxon>
    </lineage>
</organism>
<name>A0A2C6KLC2_9APIC</name>
<proteinExistence type="predicted"/>
<evidence type="ECO:0000313" key="1">
    <source>
        <dbReference type="EMBL" id="PHJ17193.1"/>
    </source>
</evidence>
<dbReference type="GeneID" id="94432324"/>
<feature type="non-terminal residue" evidence="1">
    <location>
        <position position="1"/>
    </location>
</feature>
<dbReference type="SUPFAM" id="SSF48452">
    <property type="entry name" value="TPR-like"/>
    <property type="match status" value="1"/>
</dbReference>
<dbReference type="RefSeq" id="XP_067918918.1">
    <property type="nucleotide sequence ID" value="XM_068069113.1"/>
</dbReference>
<accession>A0A2C6KLC2</accession>
<dbReference type="Proteomes" id="UP000221165">
    <property type="component" value="Unassembled WGS sequence"/>
</dbReference>
<protein>
    <submittedName>
        <fullName evidence="1">Wd g-beta repeat-containing protein</fullName>
    </submittedName>
</protein>
<dbReference type="VEuPathDB" id="ToxoDB:CSUI_008994"/>
<dbReference type="AlphaFoldDB" id="A0A2C6KLC2"/>
<dbReference type="EMBL" id="MIGC01005204">
    <property type="protein sequence ID" value="PHJ17193.1"/>
    <property type="molecule type" value="Genomic_DNA"/>
</dbReference>
<dbReference type="Gene3D" id="1.25.40.10">
    <property type="entry name" value="Tetratricopeptide repeat domain"/>
    <property type="match status" value="1"/>
</dbReference>
<sequence>GEERYGEAIVLLTRALRQTSDPQLRVPLLCNRAHALIKRAARGDDLAAEKDAIEAAYLIPSNPKTHYRRIQALRATRRPFAAFRLARACKKKFPGVPDFTRVMREIARD</sequence>
<comment type="caution">
    <text evidence="1">The sequence shown here is derived from an EMBL/GenBank/DDBJ whole genome shotgun (WGS) entry which is preliminary data.</text>
</comment>
<keyword evidence="2" id="KW-1185">Reference proteome</keyword>